<name>A0A7I9ZK47_9MYCO</name>
<evidence type="ECO:0000313" key="4">
    <source>
        <dbReference type="Proteomes" id="UP000465304"/>
    </source>
</evidence>
<protein>
    <submittedName>
        <fullName evidence="3">Uncharacterized protein</fullName>
    </submittedName>
</protein>
<proteinExistence type="predicted"/>
<dbReference type="Proteomes" id="UP000465304">
    <property type="component" value="Unassembled WGS sequence"/>
</dbReference>
<evidence type="ECO:0000313" key="3">
    <source>
        <dbReference type="EMBL" id="GFH01380.1"/>
    </source>
</evidence>
<accession>A0A7I9ZK47</accession>
<reference evidence="3 4" key="1">
    <citation type="journal article" date="2019" name="Emerg. Microbes Infect.">
        <title>Comprehensive subspecies identification of 175 nontuberculous mycobacteria species based on 7547 genomic profiles.</title>
        <authorList>
            <person name="Matsumoto Y."/>
            <person name="Kinjo T."/>
            <person name="Motooka D."/>
            <person name="Nabeya D."/>
            <person name="Jung N."/>
            <person name="Uechi K."/>
            <person name="Horii T."/>
            <person name="Iida T."/>
            <person name="Fujita J."/>
            <person name="Nakamura S."/>
        </authorList>
    </citation>
    <scope>NUCLEOTIDE SEQUENCE [LARGE SCALE GENOMIC DNA]</scope>
    <source>
        <strain evidence="3 4">JCM 30996</strain>
    </source>
</reference>
<sequence>MSTMARSFLASHRDASKMVEKAEKFSLRLPIVGRVGLPPPDQLAFFGVVGGLAALGVIDWPVALAIGAGQALMARHFTGQPPDAAEPDSPGAGRGCG</sequence>
<keyword evidence="2" id="KW-0472">Membrane</keyword>
<dbReference type="AlphaFoldDB" id="A0A7I9ZK47"/>
<keyword evidence="4" id="KW-1185">Reference proteome</keyword>
<keyword evidence="2" id="KW-0812">Transmembrane</keyword>
<organism evidence="3 4">
    <name type="scientific">Mycolicibacterium hippocampi</name>
    <dbReference type="NCBI Taxonomy" id="659824"/>
    <lineage>
        <taxon>Bacteria</taxon>
        <taxon>Bacillati</taxon>
        <taxon>Actinomycetota</taxon>
        <taxon>Actinomycetes</taxon>
        <taxon>Mycobacteriales</taxon>
        <taxon>Mycobacteriaceae</taxon>
        <taxon>Mycolicibacterium</taxon>
    </lineage>
</organism>
<evidence type="ECO:0000256" key="1">
    <source>
        <dbReference type="SAM" id="MobiDB-lite"/>
    </source>
</evidence>
<feature type="region of interest" description="Disordered" evidence="1">
    <location>
        <begin position="78"/>
        <end position="97"/>
    </location>
</feature>
<feature type="transmembrane region" description="Helical" evidence="2">
    <location>
        <begin position="43"/>
        <end position="66"/>
    </location>
</feature>
<gene>
    <name evidence="3" type="ORF">MHIP_18630</name>
</gene>
<comment type="caution">
    <text evidence="3">The sequence shown here is derived from an EMBL/GenBank/DDBJ whole genome shotgun (WGS) entry which is preliminary data.</text>
</comment>
<keyword evidence="2" id="KW-1133">Transmembrane helix</keyword>
<evidence type="ECO:0000256" key="2">
    <source>
        <dbReference type="SAM" id="Phobius"/>
    </source>
</evidence>
<dbReference type="EMBL" id="BLLB01000002">
    <property type="protein sequence ID" value="GFH01380.1"/>
    <property type="molecule type" value="Genomic_DNA"/>
</dbReference>